<dbReference type="EMBL" id="JAMTCG010000004">
    <property type="protein sequence ID" value="MCP2161476.1"/>
    <property type="molecule type" value="Genomic_DNA"/>
</dbReference>
<comment type="caution">
    <text evidence="6">The sequence shown here is derived from an EMBL/GenBank/DDBJ whole genome shotgun (WGS) entry which is preliminary data.</text>
</comment>
<accession>A0ABT1H2V6</accession>
<evidence type="ECO:0000256" key="1">
    <source>
        <dbReference type="ARBA" id="ARBA00005417"/>
    </source>
</evidence>
<dbReference type="RefSeq" id="WP_253655030.1">
    <property type="nucleotide sequence ID" value="NZ_BAAAOE010000002.1"/>
</dbReference>
<name>A0ABT1H2V6_9NOCA</name>
<reference evidence="6 7" key="1">
    <citation type="submission" date="2022-06" db="EMBL/GenBank/DDBJ databases">
        <title>Genomic Encyclopedia of Archaeal and Bacterial Type Strains, Phase II (KMG-II): from individual species to whole genera.</title>
        <authorList>
            <person name="Goeker M."/>
        </authorList>
    </citation>
    <scope>NUCLEOTIDE SEQUENCE [LARGE SCALE GENOMIC DNA]</scope>
    <source>
        <strain evidence="6 7">DSM 45037</strain>
    </source>
</reference>
<dbReference type="PANTHER" id="PTHR43335:SF3">
    <property type="entry name" value="ABC TRANSPORTER"/>
    <property type="match status" value="1"/>
</dbReference>
<dbReference type="SUPFAM" id="SSF52540">
    <property type="entry name" value="P-loop containing nucleoside triphosphate hydrolases"/>
    <property type="match status" value="1"/>
</dbReference>
<keyword evidence="4" id="KW-0067">ATP-binding</keyword>
<evidence type="ECO:0000256" key="3">
    <source>
        <dbReference type="ARBA" id="ARBA00022741"/>
    </source>
</evidence>
<evidence type="ECO:0000256" key="2">
    <source>
        <dbReference type="ARBA" id="ARBA00022448"/>
    </source>
</evidence>
<dbReference type="Pfam" id="PF00005">
    <property type="entry name" value="ABC_tran"/>
    <property type="match status" value="1"/>
</dbReference>
<dbReference type="InterPro" id="IPR003593">
    <property type="entry name" value="AAA+_ATPase"/>
</dbReference>
<dbReference type="SMART" id="SM00382">
    <property type="entry name" value="AAA"/>
    <property type="match status" value="1"/>
</dbReference>
<dbReference type="PROSITE" id="PS50893">
    <property type="entry name" value="ABC_TRANSPORTER_2"/>
    <property type="match status" value="1"/>
</dbReference>
<evidence type="ECO:0000313" key="7">
    <source>
        <dbReference type="Proteomes" id="UP001205740"/>
    </source>
</evidence>
<dbReference type="Proteomes" id="UP001205740">
    <property type="component" value="Unassembled WGS sequence"/>
</dbReference>
<dbReference type="InterPro" id="IPR027417">
    <property type="entry name" value="P-loop_NTPase"/>
</dbReference>
<proteinExistence type="inferred from homology"/>
<protein>
    <submittedName>
        <fullName evidence="6">ABC transporter</fullName>
    </submittedName>
</protein>
<comment type="similarity">
    <text evidence="1">Belongs to the ABC transporter superfamily.</text>
</comment>
<evidence type="ECO:0000259" key="5">
    <source>
        <dbReference type="PROSITE" id="PS50893"/>
    </source>
</evidence>
<dbReference type="InterPro" id="IPR003439">
    <property type="entry name" value="ABC_transporter-like_ATP-bd"/>
</dbReference>
<dbReference type="PANTHER" id="PTHR43335">
    <property type="entry name" value="ABC TRANSPORTER, ATP-BINDING PROTEIN"/>
    <property type="match status" value="1"/>
</dbReference>
<keyword evidence="2" id="KW-0813">Transport</keyword>
<evidence type="ECO:0000256" key="4">
    <source>
        <dbReference type="ARBA" id="ARBA00022840"/>
    </source>
</evidence>
<evidence type="ECO:0000313" key="6">
    <source>
        <dbReference type="EMBL" id="MCP2161476.1"/>
    </source>
</evidence>
<gene>
    <name evidence="6" type="ORF">LX12_002671</name>
</gene>
<dbReference type="Gene3D" id="3.40.50.300">
    <property type="entry name" value="P-loop containing nucleotide triphosphate hydrolases"/>
    <property type="match status" value="1"/>
</dbReference>
<feature type="domain" description="ABC transporter" evidence="5">
    <location>
        <begin position="2"/>
        <end position="203"/>
    </location>
</feature>
<organism evidence="6 7">
    <name type="scientific">Williamsia serinedens</name>
    <dbReference type="NCBI Taxonomy" id="391736"/>
    <lineage>
        <taxon>Bacteria</taxon>
        <taxon>Bacillati</taxon>
        <taxon>Actinomycetota</taxon>
        <taxon>Actinomycetes</taxon>
        <taxon>Mycobacteriales</taxon>
        <taxon>Nocardiaceae</taxon>
        <taxon>Williamsia</taxon>
    </lineage>
</organism>
<keyword evidence="3" id="KW-0547">Nucleotide-binding</keyword>
<sequence>MLSLDHVDLAIDDLSLVSDLTLTTEPGTVLAVTGPNGSGKSTLLRCIAGLRPVDGGTISVSGITADETDPHFRGLVAAHLGDDAVFPELTVAEHLELLCATRGLAAHIGDDLLVTAGIDHLADRFPHALSTGQRARFDLCATMLPGTALVVLDEPETGLDHDGCAWVARLVGAACDAGSVVVVATHRPEMFTDLAPVTLEMGR</sequence>
<keyword evidence="7" id="KW-1185">Reference proteome</keyword>